<gene>
    <name evidence="13" type="primary">ompC</name>
    <name evidence="13" type="ordered locus">Hsero_1282</name>
</gene>
<sequence length="369" mass="38503">MKALKAIIAALLTMSATLSQAQSVTLYGIIDTGVEYVSNVSNVGAGQQGLLRVPNLTATTPSRIGLRGSEDLGGGLRSVFMLESGFAPDSGALNQGGRMFGRIAYVGLSDHWGQVSFGRQATMLLWATLDSDILGANVYGANALDNYRPNARADNSIAYRGSFGAFTLGGTYSFGRDTVNAGQNPAGTNCAGEQAGDSLACREWSLMVKYDTAAWGASLAYDTLRGGKGAAAGLSSSQLSDSRMLLGAYIKADRLKVGIGGSLRHNQGSALSKSQLYYAGLSYDLTPTLNLAGQLYYLHYDDSANKAWLGALRATYSLSARTALYLTGGFIDNRGQSNLSVSAGGSVGTANPAPGGNQFGMMAGIRHSF</sequence>
<protein>
    <submittedName>
        <fullName evidence="13">Outer membrane porin protein</fullName>
    </submittedName>
</protein>
<dbReference type="OrthoDB" id="8679056at2"/>
<accession>D8INX8</accession>
<dbReference type="GO" id="GO:0009279">
    <property type="term" value="C:cell outer membrane"/>
    <property type="evidence" value="ECO:0007669"/>
    <property type="project" value="UniProtKB-SubCell"/>
</dbReference>
<dbReference type="InterPro" id="IPR050298">
    <property type="entry name" value="Gram-neg_bact_OMP"/>
</dbReference>
<keyword evidence="7" id="KW-0406">Ion transport</keyword>
<evidence type="ECO:0000259" key="12">
    <source>
        <dbReference type="Pfam" id="PF13609"/>
    </source>
</evidence>
<evidence type="ECO:0000256" key="10">
    <source>
        <dbReference type="ARBA" id="ARBA00023237"/>
    </source>
</evidence>
<organism evidence="13 14">
    <name type="scientific">Herbaspirillum seropedicae (strain SmR1)</name>
    <dbReference type="NCBI Taxonomy" id="757424"/>
    <lineage>
        <taxon>Bacteria</taxon>
        <taxon>Pseudomonadati</taxon>
        <taxon>Pseudomonadota</taxon>
        <taxon>Betaproteobacteria</taxon>
        <taxon>Burkholderiales</taxon>
        <taxon>Oxalobacteraceae</taxon>
        <taxon>Herbaspirillum</taxon>
    </lineage>
</organism>
<feature type="chain" id="PRO_5003115347" evidence="11">
    <location>
        <begin position="22"/>
        <end position="369"/>
    </location>
</feature>
<evidence type="ECO:0000256" key="1">
    <source>
        <dbReference type="ARBA" id="ARBA00004571"/>
    </source>
</evidence>
<feature type="domain" description="Porin" evidence="12">
    <location>
        <begin position="10"/>
        <end position="335"/>
    </location>
</feature>
<evidence type="ECO:0000256" key="3">
    <source>
        <dbReference type="ARBA" id="ARBA00022448"/>
    </source>
</evidence>
<name>D8INX8_HERSS</name>
<evidence type="ECO:0000256" key="11">
    <source>
        <dbReference type="SAM" id="SignalP"/>
    </source>
</evidence>
<dbReference type="InterPro" id="IPR023614">
    <property type="entry name" value="Porin_dom_sf"/>
</dbReference>
<evidence type="ECO:0000256" key="7">
    <source>
        <dbReference type="ARBA" id="ARBA00023065"/>
    </source>
</evidence>
<dbReference type="Gene3D" id="2.40.160.10">
    <property type="entry name" value="Porin"/>
    <property type="match status" value="1"/>
</dbReference>
<dbReference type="GO" id="GO:0006811">
    <property type="term" value="P:monoatomic ion transport"/>
    <property type="evidence" value="ECO:0007669"/>
    <property type="project" value="UniProtKB-KW"/>
</dbReference>
<keyword evidence="8" id="KW-0626">Porin</keyword>
<evidence type="ECO:0000256" key="8">
    <source>
        <dbReference type="ARBA" id="ARBA00023114"/>
    </source>
</evidence>
<dbReference type="CDD" id="cd00342">
    <property type="entry name" value="gram_neg_porins"/>
    <property type="match status" value="1"/>
</dbReference>
<keyword evidence="3" id="KW-0813">Transport</keyword>
<dbReference type="HOGENOM" id="CLU_038238_2_0_4"/>
<keyword evidence="5" id="KW-0812">Transmembrane</keyword>
<dbReference type="InterPro" id="IPR033900">
    <property type="entry name" value="Gram_neg_porin_domain"/>
</dbReference>
<dbReference type="STRING" id="757424.Hsero_1282"/>
<dbReference type="GO" id="GO:0046930">
    <property type="term" value="C:pore complex"/>
    <property type="evidence" value="ECO:0007669"/>
    <property type="project" value="UniProtKB-KW"/>
</dbReference>
<evidence type="ECO:0000256" key="4">
    <source>
        <dbReference type="ARBA" id="ARBA00022452"/>
    </source>
</evidence>
<dbReference type="SUPFAM" id="SSF56935">
    <property type="entry name" value="Porins"/>
    <property type="match status" value="1"/>
</dbReference>
<dbReference type="eggNOG" id="COG3203">
    <property type="taxonomic scope" value="Bacteria"/>
</dbReference>
<evidence type="ECO:0000256" key="5">
    <source>
        <dbReference type="ARBA" id="ARBA00022692"/>
    </source>
</evidence>
<dbReference type="GO" id="GO:0015288">
    <property type="term" value="F:porin activity"/>
    <property type="evidence" value="ECO:0007669"/>
    <property type="project" value="UniProtKB-KW"/>
</dbReference>
<dbReference type="GeneID" id="29393291"/>
<keyword evidence="14" id="KW-1185">Reference proteome</keyword>
<keyword evidence="4" id="KW-1134">Transmembrane beta strand</keyword>
<dbReference type="AlphaFoldDB" id="D8INX8"/>
<reference evidence="13 14" key="1">
    <citation type="submission" date="2010-04" db="EMBL/GenBank/DDBJ databases">
        <title>The genome of Herbaspirillum seropedicae SmR1, an endophytic, nitrogen-fixing, plant-growth promoting beta-Proteobacteria.</title>
        <authorList>
            <person name="Pedrosa F.O."/>
            <person name="Monteiro R.A."/>
            <person name="Wassem R."/>
            <person name="Cruz L.M."/>
            <person name="Ayub R.A."/>
            <person name="Colauto N.B."/>
            <person name="Fernandez M.A."/>
            <person name="Fungaro M.H.P."/>
            <person name="Grisard E.C."/>
            <person name="Hungria M."/>
            <person name="Madeira H.M.F."/>
            <person name="Nodari R.O."/>
            <person name="Osaku C.A."/>
            <person name="Petzl-Erler M.L."/>
            <person name="Terenzi H."/>
            <person name="Vieira L.G.E."/>
            <person name="Almeida M.I.M."/>
            <person name="Alves L.R."/>
            <person name="Arantes O.M.N."/>
            <person name="Balsanelli E."/>
            <person name="Barcellos F.G."/>
            <person name="Baura V.A."/>
            <person name="Binde D.R."/>
            <person name="Campo R.J."/>
            <person name="Chubatsu L.S."/>
            <person name="Chueire L.M.O."/>
            <person name="Ciferri R.R."/>
            <person name="Correa L.C."/>
            <person name="da Conceicao Silva J.L."/>
            <person name="Dabul A.N.G."/>
            <person name="Dambros B.P."/>
            <person name="Faoro H."/>
            <person name="Favetti A."/>
            <person name="Friedermann G."/>
            <person name="Furlaneto M.C."/>
            <person name="Gasques L.S."/>
            <person name="Gimenes C.C.T."/>
            <person name="Gioppo N.M.R."/>
            <person name="Glienke-Blanco C."/>
            <person name="Godoy L.P."/>
            <person name="Guerra M.P."/>
            <person name="Karp S."/>
            <person name="Kava-Cordeiro V."/>
            <person name="Margarido V.P."/>
            <person name="Mathioni S.M."/>
            <person name="Menck-Soares M.A."/>
            <person name="Murace N.K."/>
            <person name="Nicolas M.F."/>
            <person name="Oliveira C.E.C."/>
            <person name="Pagnan N.A.B."/>
            <person name="Pamphile J.A."/>
            <person name="Patussi E.V."/>
            <person name="Pereira L.F.P."/>
            <person name="Pereira-Ferrari L."/>
            <person name="Pinto F.G.S."/>
            <person name="Precoma C."/>
            <person name="Prioli A.J."/>
            <person name="Prioli S.M.A.P."/>
            <person name="Raittz R.T."/>
            <person name="Ramos H.J.O."/>
            <person name="Ribeiro E.M.S.F."/>
            <person name="Rigo L.U."/>
            <person name="Rocha C.L.M.S.C."/>
            <person name="Rocha S.N."/>
            <person name="Santos K."/>
            <person name="Satori D."/>
            <person name="Silva A.G."/>
            <person name="Simao R.C.G."/>
            <person name="Soares M.A.M."/>
            <person name="Souza E.M."/>
            <person name="Steffens M.B.R."/>
            <person name="Steindel M."/>
            <person name="Tadra-Sfeir M.Z."/>
            <person name="Takahashi E.K."/>
            <person name="Torres R.A."/>
            <person name="Valle J.S."/>
            <person name="Vernal J.I."/>
            <person name="Vilas-Boas L.A."/>
            <person name="Watanabe M.A.E."/>
            <person name="Weiss V.A."/>
            <person name="Yates M.A."/>
            <person name="Souza E.M."/>
        </authorList>
    </citation>
    <scope>NUCLEOTIDE SEQUENCE [LARGE SCALE GENOMIC DNA]</scope>
    <source>
        <strain evidence="13 14">SmR1</strain>
    </source>
</reference>
<dbReference type="Pfam" id="PF13609">
    <property type="entry name" value="Porin_4"/>
    <property type="match status" value="1"/>
</dbReference>
<dbReference type="RefSeq" id="WP_013233303.1">
    <property type="nucleotide sequence ID" value="NC_014323.1"/>
</dbReference>
<dbReference type="KEGG" id="hse:Hsero_1282"/>
<evidence type="ECO:0000313" key="14">
    <source>
        <dbReference type="Proteomes" id="UP000000329"/>
    </source>
</evidence>
<evidence type="ECO:0000256" key="9">
    <source>
        <dbReference type="ARBA" id="ARBA00023136"/>
    </source>
</evidence>
<proteinExistence type="predicted"/>
<comment type="subcellular location">
    <subcellularLocation>
        <location evidence="1">Cell outer membrane</location>
        <topology evidence="1">Multi-pass membrane protein</topology>
    </subcellularLocation>
</comment>
<comment type="subunit">
    <text evidence="2">Homotrimer.</text>
</comment>
<keyword evidence="6 11" id="KW-0732">Signal</keyword>
<dbReference type="Proteomes" id="UP000000329">
    <property type="component" value="Chromosome"/>
</dbReference>
<keyword evidence="10" id="KW-0998">Cell outer membrane</keyword>
<dbReference type="PANTHER" id="PTHR34501:SF9">
    <property type="entry name" value="MAJOR OUTER MEMBRANE PROTEIN P.IA"/>
    <property type="match status" value="1"/>
</dbReference>
<evidence type="ECO:0000313" key="13">
    <source>
        <dbReference type="EMBL" id="ADJ62798.1"/>
    </source>
</evidence>
<evidence type="ECO:0000256" key="2">
    <source>
        <dbReference type="ARBA" id="ARBA00011233"/>
    </source>
</evidence>
<dbReference type="EMBL" id="CP002039">
    <property type="protein sequence ID" value="ADJ62798.1"/>
    <property type="molecule type" value="Genomic_DNA"/>
</dbReference>
<keyword evidence="9" id="KW-0472">Membrane</keyword>
<evidence type="ECO:0000256" key="6">
    <source>
        <dbReference type="ARBA" id="ARBA00022729"/>
    </source>
</evidence>
<dbReference type="PANTHER" id="PTHR34501">
    <property type="entry name" value="PROTEIN YDDL-RELATED"/>
    <property type="match status" value="1"/>
</dbReference>
<feature type="signal peptide" evidence="11">
    <location>
        <begin position="1"/>
        <end position="21"/>
    </location>
</feature>